<sequence length="92" mass="9756">MRGPSGRTSLPSFVALGHLLREIIATSGSYYGVTGPIRPVSVPSATLSPEAVALRRHIALLACVAQNLADLFGPMGHACQKCIVASQCHRFR</sequence>
<evidence type="ECO:0000313" key="1">
    <source>
        <dbReference type="EMBL" id="KAH3689456.1"/>
    </source>
</evidence>
<organism evidence="1 2">
    <name type="scientific">Dreissena polymorpha</name>
    <name type="common">Zebra mussel</name>
    <name type="synonym">Mytilus polymorpha</name>
    <dbReference type="NCBI Taxonomy" id="45954"/>
    <lineage>
        <taxon>Eukaryota</taxon>
        <taxon>Metazoa</taxon>
        <taxon>Spiralia</taxon>
        <taxon>Lophotrochozoa</taxon>
        <taxon>Mollusca</taxon>
        <taxon>Bivalvia</taxon>
        <taxon>Autobranchia</taxon>
        <taxon>Heteroconchia</taxon>
        <taxon>Euheterodonta</taxon>
        <taxon>Imparidentia</taxon>
        <taxon>Neoheterodontei</taxon>
        <taxon>Myida</taxon>
        <taxon>Dreissenoidea</taxon>
        <taxon>Dreissenidae</taxon>
        <taxon>Dreissena</taxon>
    </lineage>
</organism>
<proteinExistence type="predicted"/>
<dbReference type="AlphaFoldDB" id="A0A9D4BBX2"/>
<comment type="caution">
    <text evidence="1">The sequence shown here is derived from an EMBL/GenBank/DDBJ whole genome shotgun (WGS) entry which is preliminary data.</text>
</comment>
<accession>A0A9D4BBX2</accession>
<evidence type="ECO:0000313" key="2">
    <source>
        <dbReference type="Proteomes" id="UP000828390"/>
    </source>
</evidence>
<reference evidence="1" key="2">
    <citation type="submission" date="2020-11" db="EMBL/GenBank/DDBJ databases">
        <authorList>
            <person name="McCartney M.A."/>
            <person name="Auch B."/>
            <person name="Kono T."/>
            <person name="Mallez S."/>
            <person name="Becker A."/>
            <person name="Gohl D.M."/>
            <person name="Silverstein K.A.T."/>
            <person name="Koren S."/>
            <person name="Bechman K.B."/>
            <person name="Herman A."/>
            <person name="Abrahante J.E."/>
            <person name="Garbe J."/>
        </authorList>
    </citation>
    <scope>NUCLEOTIDE SEQUENCE</scope>
    <source>
        <strain evidence="1">Duluth1</strain>
        <tissue evidence="1">Whole animal</tissue>
    </source>
</reference>
<dbReference type="Proteomes" id="UP000828390">
    <property type="component" value="Unassembled WGS sequence"/>
</dbReference>
<keyword evidence="2" id="KW-1185">Reference proteome</keyword>
<protein>
    <submittedName>
        <fullName evidence="1">Uncharacterized protein</fullName>
    </submittedName>
</protein>
<name>A0A9D4BBX2_DREPO</name>
<dbReference type="EMBL" id="JAIWYP010000118">
    <property type="protein sequence ID" value="KAH3689456.1"/>
    <property type="molecule type" value="Genomic_DNA"/>
</dbReference>
<reference evidence="1" key="1">
    <citation type="journal article" date="2019" name="bioRxiv">
        <title>The Genome of the Zebra Mussel, Dreissena polymorpha: A Resource for Invasive Species Research.</title>
        <authorList>
            <person name="McCartney M.A."/>
            <person name="Auch B."/>
            <person name="Kono T."/>
            <person name="Mallez S."/>
            <person name="Zhang Y."/>
            <person name="Obille A."/>
            <person name="Becker A."/>
            <person name="Abrahante J.E."/>
            <person name="Garbe J."/>
            <person name="Badalamenti J.P."/>
            <person name="Herman A."/>
            <person name="Mangelson H."/>
            <person name="Liachko I."/>
            <person name="Sullivan S."/>
            <person name="Sone E.D."/>
            <person name="Koren S."/>
            <person name="Silverstein K.A.T."/>
            <person name="Beckman K.B."/>
            <person name="Gohl D.M."/>
        </authorList>
    </citation>
    <scope>NUCLEOTIDE SEQUENCE</scope>
    <source>
        <strain evidence="1">Duluth1</strain>
        <tissue evidence="1">Whole animal</tissue>
    </source>
</reference>
<gene>
    <name evidence="1" type="ORF">DPMN_194457</name>
</gene>